<dbReference type="GO" id="GO:0006508">
    <property type="term" value="P:proteolysis"/>
    <property type="evidence" value="ECO:0007669"/>
    <property type="project" value="UniProtKB-KW"/>
</dbReference>
<sequence length="604" mass="66722">MASAAAPQISDRDRNLALAIEHHMAGRLDAAEKLYHSLHVQNSRDGEVLFLLGVLCCDLGLFDSACHFLYATIDLQPAHTEAKDQLIIALNGQAELQEEAGQIVEAEQSLRRALSLAPNDARTLRSLGRLMLATGHAAAAEEYLWNSLTQASGIGFNWLGLAQLQQGKFAAATQSLRQALAMDPELNQARHNLGLALLYQGQLAEAMHTFEQALARDPGYTSARINLANTLRILGRHLEARRHLEQVLEQQPDSIEALNNLGTVLQDQGSAQEALTCLGRAVELAPNQAEIRWNLALTQLLLGDYKRGWANFESRWEACTSLRSAYRHPQAAAWRGETLQGKQLLLWAERGFGDSLQFIRFAQQAAKLRAEIIVEAQPELAELLRSAPGVSQVVARGEELPPYDLHCPLMSLPHLLGIEIKDLSGEIPYLSADPIRTEQWAERLANFSGQKIGLAWVGSSRRQNPELAVIDARRSIPLQLIAPLLFIDGISFFSLQKGEAAAEIGAAGLTDTLHDFSAEWQDFSDTAAFIMNLDLVIGVDTAVAHLAGALGKPVWLLNRHDGCWRWLLERPDSPFYPTLRQFRQESAGDWKSVIEEVMHELAIT</sequence>
<evidence type="ECO:0000313" key="3">
    <source>
        <dbReference type="EMBL" id="OIQ88349.1"/>
    </source>
</evidence>
<dbReference type="GO" id="GO:0046813">
    <property type="term" value="P:receptor-mediated virion attachment to host cell"/>
    <property type="evidence" value="ECO:0007669"/>
    <property type="project" value="TreeGrafter"/>
</dbReference>
<dbReference type="AlphaFoldDB" id="A0A1J5RJN4"/>
<organism evidence="3">
    <name type="scientific">mine drainage metagenome</name>
    <dbReference type="NCBI Taxonomy" id="410659"/>
    <lineage>
        <taxon>unclassified sequences</taxon>
        <taxon>metagenomes</taxon>
        <taxon>ecological metagenomes</taxon>
    </lineage>
</organism>
<dbReference type="InterPro" id="IPR050498">
    <property type="entry name" value="Ycf3"/>
</dbReference>
<gene>
    <name evidence="3" type="primary">bepA_55</name>
    <name evidence="3" type="ORF">GALL_297860</name>
</gene>
<dbReference type="Pfam" id="PF13432">
    <property type="entry name" value="TPR_16"/>
    <property type="match status" value="1"/>
</dbReference>
<dbReference type="SUPFAM" id="SSF48452">
    <property type="entry name" value="TPR-like"/>
    <property type="match status" value="1"/>
</dbReference>
<keyword evidence="2" id="KW-0802">TPR repeat</keyword>
<dbReference type="InterPro" id="IPR019734">
    <property type="entry name" value="TPR_rpt"/>
</dbReference>
<keyword evidence="3" id="KW-0645">Protease</keyword>
<dbReference type="PANTHER" id="PTHR44858:SF1">
    <property type="entry name" value="UDP-N-ACETYLGLUCOSAMINE--PEPTIDE N-ACETYLGLUCOSAMINYLTRANSFERASE SPINDLY-RELATED"/>
    <property type="match status" value="1"/>
</dbReference>
<dbReference type="Pfam" id="PF14559">
    <property type="entry name" value="TPR_19"/>
    <property type="match status" value="1"/>
</dbReference>
<evidence type="ECO:0000256" key="1">
    <source>
        <dbReference type="ARBA" id="ARBA00022737"/>
    </source>
</evidence>
<dbReference type="PROSITE" id="PS50005">
    <property type="entry name" value="TPR"/>
    <property type="match status" value="3"/>
</dbReference>
<dbReference type="SMART" id="SM00028">
    <property type="entry name" value="TPR"/>
    <property type="match status" value="6"/>
</dbReference>
<dbReference type="GO" id="GO:0009279">
    <property type="term" value="C:cell outer membrane"/>
    <property type="evidence" value="ECO:0007669"/>
    <property type="project" value="TreeGrafter"/>
</dbReference>
<dbReference type="Gene3D" id="1.25.40.10">
    <property type="entry name" value="Tetratricopeptide repeat domain"/>
    <property type="match status" value="2"/>
</dbReference>
<dbReference type="GO" id="GO:0008233">
    <property type="term" value="F:peptidase activity"/>
    <property type="evidence" value="ECO:0007669"/>
    <property type="project" value="UniProtKB-KW"/>
</dbReference>
<dbReference type="EMBL" id="MLJW01000376">
    <property type="protein sequence ID" value="OIQ88349.1"/>
    <property type="molecule type" value="Genomic_DNA"/>
</dbReference>
<reference evidence="3" key="1">
    <citation type="submission" date="2016-10" db="EMBL/GenBank/DDBJ databases">
        <title>Sequence of Gallionella enrichment culture.</title>
        <authorList>
            <person name="Poehlein A."/>
            <person name="Muehling M."/>
            <person name="Daniel R."/>
        </authorList>
    </citation>
    <scope>NUCLEOTIDE SEQUENCE</scope>
</reference>
<dbReference type="SUPFAM" id="SSF53756">
    <property type="entry name" value="UDP-Glycosyltransferase/glycogen phosphorylase"/>
    <property type="match status" value="1"/>
</dbReference>
<proteinExistence type="predicted"/>
<dbReference type="PANTHER" id="PTHR44858">
    <property type="entry name" value="TETRATRICOPEPTIDE REPEAT PROTEIN 6"/>
    <property type="match status" value="1"/>
</dbReference>
<name>A0A1J5RJN4_9ZZZZ</name>
<dbReference type="Pfam" id="PF13181">
    <property type="entry name" value="TPR_8"/>
    <property type="match status" value="1"/>
</dbReference>
<comment type="caution">
    <text evidence="3">The sequence shown here is derived from an EMBL/GenBank/DDBJ whole genome shotgun (WGS) entry which is preliminary data.</text>
</comment>
<accession>A0A1J5RJN4</accession>
<dbReference type="Gene3D" id="3.40.50.2000">
    <property type="entry name" value="Glycogen Phosphorylase B"/>
    <property type="match status" value="1"/>
</dbReference>
<keyword evidence="3" id="KW-0378">Hydrolase</keyword>
<evidence type="ECO:0000256" key="2">
    <source>
        <dbReference type="ARBA" id="ARBA00022803"/>
    </source>
</evidence>
<keyword evidence="1" id="KW-0677">Repeat</keyword>
<dbReference type="InterPro" id="IPR011990">
    <property type="entry name" value="TPR-like_helical_dom_sf"/>
</dbReference>
<protein>
    <submittedName>
        <fullName evidence="3">Beta-barrel assembly-enhancing protease</fullName>
    </submittedName>
</protein>